<reference evidence="3 4" key="1">
    <citation type="journal article" date="2019" name="Genome Biol. Evol.">
        <title>Insights into the evolution of the New World diploid cottons (Gossypium, subgenus Houzingenia) based on genome sequencing.</title>
        <authorList>
            <person name="Grover C.E."/>
            <person name="Arick M.A. 2nd"/>
            <person name="Thrash A."/>
            <person name="Conover J.L."/>
            <person name="Sanders W.S."/>
            <person name="Peterson D.G."/>
            <person name="Frelichowski J.E."/>
            <person name="Scheffler J.A."/>
            <person name="Scheffler B.E."/>
            <person name="Wendel J.F."/>
        </authorList>
    </citation>
    <scope>NUCLEOTIDE SEQUENCE [LARGE SCALE GENOMIC DNA]</scope>
    <source>
        <strain evidence="3">0</strain>
        <tissue evidence="3">Leaf</tissue>
    </source>
</reference>
<accession>A0A7J9GDR4</accession>
<dbReference type="AlphaFoldDB" id="A0A7J9GDR4"/>
<evidence type="ECO:0000259" key="2">
    <source>
        <dbReference type="Pfam" id="PF10536"/>
    </source>
</evidence>
<dbReference type="GO" id="GO:0010073">
    <property type="term" value="P:meristem maintenance"/>
    <property type="evidence" value="ECO:0007669"/>
    <property type="project" value="InterPro"/>
</dbReference>
<evidence type="ECO:0000313" key="3">
    <source>
        <dbReference type="EMBL" id="MBA0795710.1"/>
    </source>
</evidence>
<feature type="region of interest" description="Disordered" evidence="1">
    <location>
        <begin position="253"/>
        <end position="282"/>
    </location>
</feature>
<gene>
    <name evidence="3" type="ORF">Gohar_006552</name>
</gene>
<protein>
    <recommendedName>
        <fullName evidence="2">Aminotransferase-like plant mobile domain-containing protein</fullName>
    </recommendedName>
</protein>
<sequence>SEDRILETYIHNLPAPPSSLIEPYLKDVGFLHMDRMGIGYKLNPTLVRVLVERWRSETHAFHLLCDECTITLEDMQLQLGLSMDGSVVTGLVVTVDWRDVCEQLSRKVEPWAELCGTAGGASRYAAYVRSMIESRCKRFHRYPKTLKICTISTCGEEPMKIDLHSMGNISTFGTIAEEAGGRQRHTRRPQRTPRNPRSVVVAETVTILTIMYRSTMFGAPIRSSIILLLVYETQYGYTPMPMVLQTPPRSLFYQGKENERPRPQCVLKGRADDEDEEVGIQL</sequence>
<dbReference type="Proteomes" id="UP000593560">
    <property type="component" value="Unassembled WGS sequence"/>
</dbReference>
<name>A0A7J9GDR4_9ROSI</name>
<feature type="non-terminal residue" evidence="3">
    <location>
        <position position="1"/>
    </location>
</feature>
<dbReference type="EMBL" id="JABFAD010000004">
    <property type="protein sequence ID" value="MBA0795710.1"/>
    <property type="molecule type" value="Genomic_DNA"/>
</dbReference>
<dbReference type="Pfam" id="PF10536">
    <property type="entry name" value="PMD"/>
    <property type="match status" value="1"/>
</dbReference>
<keyword evidence="4" id="KW-1185">Reference proteome</keyword>
<comment type="caution">
    <text evidence="3">The sequence shown here is derived from an EMBL/GenBank/DDBJ whole genome shotgun (WGS) entry which is preliminary data.</text>
</comment>
<dbReference type="OrthoDB" id="960611at2759"/>
<feature type="compositionally biased region" description="Acidic residues" evidence="1">
    <location>
        <begin position="272"/>
        <end position="282"/>
    </location>
</feature>
<proteinExistence type="predicted"/>
<feature type="domain" description="Aminotransferase-like plant mobile" evidence="2">
    <location>
        <begin position="40"/>
        <end position="109"/>
    </location>
</feature>
<dbReference type="PANTHER" id="PTHR46033:SF8">
    <property type="entry name" value="PROTEIN MAINTENANCE OF MERISTEMS-LIKE"/>
    <property type="match status" value="1"/>
</dbReference>
<dbReference type="InterPro" id="IPR044824">
    <property type="entry name" value="MAIN-like"/>
</dbReference>
<dbReference type="InterPro" id="IPR019557">
    <property type="entry name" value="AminoTfrase-like_pln_mobile"/>
</dbReference>
<organism evidence="3 4">
    <name type="scientific">Gossypium harknessii</name>
    <dbReference type="NCBI Taxonomy" id="34285"/>
    <lineage>
        <taxon>Eukaryota</taxon>
        <taxon>Viridiplantae</taxon>
        <taxon>Streptophyta</taxon>
        <taxon>Embryophyta</taxon>
        <taxon>Tracheophyta</taxon>
        <taxon>Spermatophyta</taxon>
        <taxon>Magnoliopsida</taxon>
        <taxon>eudicotyledons</taxon>
        <taxon>Gunneridae</taxon>
        <taxon>Pentapetalae</taxon>
        <taxon>rosids</taxon>
        <taxon>malvids</taxon>
        <taxon>Malvales</taxon>
        <taxon>Malvaceae</taxon>
        <taxon>Malvoideae</taxon>
        <taxon>Gossypium</taxon>
    </lineage>
</organism>
<evidence type="ECO:0000256" key="1">
    <source>
        <dbReference type="SAM" id="MobiDB-lite"/>
    </source>
</evidence>
<evidence type="ECO:0000313" key="4">
    <source>
        <dbReference type="Proteomes" id="UP000593560"/>
    </source>
</evidence>
<dbReference type="PANTHER" id="PTHR46033">
    <property type="entry name" value="PROTEIN MAIN-LIKE 2"/>
    <property type="match status" value="1"/>
</dbReference>